<dbReference type="EMBL" id="JABELV010000032">
    <property type="protein sequence ID" value="KAG7562454.1"/>
    <property type="molecule type" value="Genomic_DNA"/>
</dbReference>
<name>A0A8K0JN83_9TREE</name>
<reference evidence="2" key="1">
    <citation type="submission" date="2020-04" db="EMBL/GenBank/DDBJ databases">
        <title>Analysis of mating type loci in Filobasidium floriforme.</title>
        <authorList>
            <person name="Nowrousian M."/>
        </authorList>
    </citation>
    <scope>NUCLEOTIDE SEQUENCE</scope>
    <source>
        <strain evidence="2">CBS 6242</strain>
    </source>
</reference>
<dbReference type="AlphaFoldDB" id="A0A8K0JN83"/>
<feature type="compositionally biased region" description="Polar residues" evidence="1">
    <location>
        <begin position="7"/>
        <end position="45"/>
    </location>
</feature>
<feature type="region of interest" description="Disordered" evidence="1">
    <location>
        <begin position="1"/>
        <end position="45"/>
    </location>
</feature>
<proteinExistence type="predicted"/>
<protein>
    <submittedName>
        <fullName evidence="2">Uncharacterized protein</fullName>
    </submittedName>
</protein>
<gene>
    <name evidence="2" type="ORF">FFLO_02128</name>
</gene>
<accession>A0A8K0JN83</accession>
<sequence>MDKFSEANLSVPDSSVNTRWSASQSGPPAYPGSSTTPSNAATSQTDADRAELLELRHMYRNSTLQPSGQSYTASSVYSSVSDATSMSITHNPGDGGLRMIDPIPKHNPYSLPLKGFRTKKYNPDKKAPGWHKDYKMQCQTAPQWQFLTDLHQLREQNCDCGYDMHLPVPPSLCANSPTHIRNDAQGRRILKDQPYNRGNCKPITTGDWDAFIDTLDPLILGDKTLRTDDQNTLDAKPQDELELPSRANHEQREAISARNLEIRSNNGELLRRQKTIRIVVRATVFMIANIV</sequence>
<evidence type="ECO:0000256" key="1">
    <source>
        <dbReference type="SAM" id="MobiDB-lite"/>
    </source>
</evidence>
<organism evidence="2 3">
    <name type="scientific">Filobasidium floriforme</name>
    <dbReference type="NCBI Taxonomy" id="5210"/>
    <lineage>
        <taxon>Eukaryota</taxon>
        <taxon>Fungi</taxon>
        <taxon>Dikarya</taxon>
        <taxon>Basidiomycota</taxon>
        <taxon>Agaricomycotina</taxon>
        <taxon>Tremellomycetes</taxon>
        <taxon>Filobasidiales</taxon>
        <taxon>Filobasidiaceae</taxon>
        <taxon>Filobasidium</taxon>
    </lineage>
</organism>
<dbReference type="Proteomes" id="UP000812966">
    <property type="component" value="Unassembled WGS sequence"/>
</dbReference>
<comment type="caution">
    <text evidence="2">The sequence shown here is derived from an EMBL/GenBank/DDBJ whole genome shotgun (WGS) entry which is preliminary data.</text>
</comment>
<keyword evidence="3" id="KW-1185">Reference proteome</keyword>
<evidence type="ECO:0000313" key="3">
    <source>
        <dbReference type="Proteomes" id="UP000812966"/>
    </source>
</evidence>
<evidence type="ECO:0000313" key="2">
    <source>
        <dbReference type="EMBL" id="KAG7562454.1"/>
    </source>
</evidence>